<proteinExistence type="predicted"/>
<dbReference type="AlphaFoldDB" id="A0A139AI28"/>
<reference evidence="1 2" key="1">
    <citation type="journal article" date="2015" name="Genome Biol. Evol.">
        <title>Phylogenomic analyses indicate that early fungi evolved digesting cell walls of algal ancestors of land plants.</title>
        <authorList>
            <person name="Chang Y."/>
            <person name="Wang S."/>
            <person name="Sekimoto S."/>
            <person name="Aerts A.L."/>
            <person name="Choi C."/>
            <person name="Clum A."/>
            <person name="LaButti K.M."/>
            <person name="Lindquist E.A."/>
            <person name="Yee Ngan C."/>
            <person name="Ohm R.A."/>
            <person name="Salamov A.A."/>
            <person name="Grigoriev I.V."/>
            <person name="Spatafora J.W."/>
            <person name="Berbee M.L."/>
        </authorList>
    </citation>
    <scope>NUCLEOTIDE SEQUENCE [LARGE SCALE GENOMIC DNA]</scope>
    <source>
        <strain evidence="1 2">JEL478</strain>
    </source>
</reference>
<evidence type="ECO:0000313" key="1">
    <source>
        <dbReference type="EMBL" id="KXS16481.1"/>
    </source>
</evidence>
<protein>
    <submittedName>
        <fullName evidence="1">Uncharacterized protein</fullName>
    </submittedName>
</protein>
<evidence type="ECO:0000313" key="2">
    <source>
        <dbReference type="Proteomes" id="UP000070544"/>
    </source>
</evidence>
<organism evidence="1 2">
    <name type="scientific">Gonapodya prolifera (strain JEL478)</name>
    <name type="common">Monoblepharis prolifera</name>
    <dbReference type="NCBI Taxonomy" id="1344416"/>
    <lineage>
        <taxon>Eukaryota</taxon>
        <taxon>Fungi</taxon>
        <taxon>Fungi incertae sedis</taxon>
        <taxon>Chytridiomycota</taxon>
        <taxon>Chytridiomycota incertae sedis</taxon>
        <taxon>Monoblepharidomycetes</taxon>
        <taxon>Monoblepharidales</taxon>
        <taxon>Gonapodyaceae</taxon>
        <taxon>Gonapodya</taxon>
    </lineage>
</organism>
<dbReference type="Proteomes" id="UP000070544">
    <property type="component" value="Unassembled WGS sequence"/>
</dbReference>
<accession>A0A139AI28</accession>
<gene>
    <name evidence="1" type="ORF">M427DRAFT_494984</name>
</gene>
<name>A0A139AI28_GONPJ</name>
<sequence>MDLSDDYEYLDACSSDGSDFQFLDEFTFDIESFGSSILVPDECQERALTAFDVFEEEALLLFEDIEATNRKEEEESDPPLRIDRTSTFSTGVDGLVRQRAPDITENDLDPISRPNARSVGKLRFGVASNKSRVWNENRFSTCCRICNPPESRKAKGRVKKWRRRIWVETIWEQDVDKGVIGRTNGYW</sequence>
<dbReference type="EMBL" id="KQ965752">
    <property type="protein sequence ID" value="KXS16481.1"/>
    <property type="molecule type" value="Genomic_DNA"/>
</dbReference>
<keyword evidence="2" id="KW-1185">Reference proteome</keyword>